<reference evidence="8" key="1">
    <citation type="submission" date="2016-06" db="EMBL/GenBank/DDBJ databases">
        <authorList>
            <person name="Varghese N."/>
        </authorList>
    </citation>
    <scope>NUCLEOTIDE SEQUENCE [LARGE SCALE GENOMIC DNA]</scope>
    <source>
        <strain evidence="8">DSM 45344</strain>
    </source>
</reference>
<evidence type="ECO:0000256" key="5">
    <source>
        <dbReference type="ARBA" id="ARBA00023136"/>
    </source>
</evidence>
<evidence type="ECO:0000256" key="6">
    <source>
        <dbReference type="SAM" id="Phobius"/>
    </source>
</evidence>
<name>A0A1C3N914_9ACTN</name>
<evidence type="ECO:0000256" key="4">
    <source>
        <dbReference type="ARBA" id="ARBA00022989"/>
    </source>
</evidence>
<feature type="transmembrane region" description="Helical" evidence="6">
    <location>
        <begin position="166"/>
        <end position="189"/>
    </location>
</feature>
<protein>
    <submittedName>
        <fullName evidence="7">Membrane protein involved in the export of O-antigen and teichoic acid</fullName>
    </submittedName>
</protein>
<comment type="subcellular location">
    <subcellularLocation>
        <location evidence="1">Cell membrane</location>
        <topology evidence="1">Multi-pass membrane protein</topology>
    </subcellularLocation>
</comment>
<proteinExistence type="predicted"/>
<keyword evidence="5 6" id="KW-0472">Membrane</keyword>
<dbReference type="STRING" id="307121.GA0070620_4637"/>
<feature type="transmembrane region" description="Helical" evidence="6">
    <location>
        <begin position="54"/>
        <end position="75"/>
    </location>
</feature>
<accession>A0A1C3N914</accession>
<evidence type="ECO:0000313" key="8">
    <source>
        <dbReference type="Proteomes" id="UP000199393"/>
    </source>
</evidence>
<dbReference type="RefSeq" id="WP_157741694.1">
    <property type="nucleotide sequence ID" value="NZ_JBHRWG010000004.1"/>
</dbReference>
<keyword evidence="3 6" id="KW-0812">Transmembrane</keyword>
<keyword evidence="8" id="KW-1185">Reference proteome</keyword>
<keyword evidence="4 6" id="KW-1133">Transmembrane helix</keyword>
<evidence type="ECO:0000256" key="1">
    <source>
        <dbReference type="ARBA" id="ARBA00004651"/>
    </source>
</evidence>
<keyword evidence="2" id="KW-1003">Cell membrane</keyword>
<evidence type="ECO:0000256" key="2">
    <source>
        <dbReference type="ARBA" id="ARBA00022475"/>
    </source>
</evidence>
<dbReference type="GO" id="GO:0005886">
    <property type="term" value="C:plasma membrane"/>
    <property type="evidence" value="ECO:0007669"/>
    <property type="project" value="UniProtKB-SubCell"/>
</dbReference>
<dbReference type="AlphaFoldDB" id="A0A1C3N914"/>
<dbReference type="PANTHER" id="PTHR30250:SF11">
    <property type="entry name" value="O-ANTIGEN TRANSPORTER-RELATED"/>
    <property type="match status" value="1"/>
</dbReference>
<organism evidence="7 8">
    <name type="scientific">Micromonospora krabiensis</name>
    <dbReference type="NCBI Taxonomy" id="307121"/>
    <lineage>
        <taxon>Bacteria</taxon>
        <taxon>Bacillati</taxon>
        <taxon>Actinomycetota</taxon>
        <taxon>Actinomycetes</taxon>
        <taxon>Micromonosporales</taxon>
        <taxon>Micromonosporaceae</taxon>
        <taxon>Micromonospora</taxon>
    </lineage>
</organism>
<sequence>MTGMPTRVSATRRVALSGGAVLVAATLANGLAYLVPMLGARLLPVADLGALATAQALVTIAAVSGTGLQMAIAVHRARHPAASTTPIVRRTTIVTGVLLAAATPMVVTMLDLPFVVVAMLVATTLAIVLASGRLGELQGDQRFLRLAAGMAVLALGRYAGVAAALALGAGLVGALLAGLVGTVLALPVLEMLARDRRAQVTEEPPVAAEAGNGPSPLGLRQVATAGSATLAMLVASYADLILARQLLPPAESGAYSVGTVLTKGALWAPQVVTVLALPRMARRDGSSRTAALAVVATCGVLLVAGSALAGGLAFRLVGGPTYASLGRYAPFFAATGALYALAFLLINAQIAMGVRWPALPLWAGAGGLAAGAVLLAPHTFTGVMWSALAAAAATTLALAVVARSPRTARTAPGPSALSPPAGTALS</sequence>
<dbReference type="PANTHER" id="PTHR30250">
    <property type="entry name" value="PST FAMILY PREDICTED COLANIC ACID TRANSPORTER"/>
    <property type="match status" value="1"/>
</dbReference>
<gene>
    <name evidence="7" type="ORF">GA0070620_4637</name>
</gene>
<feature type="transmembrane region" description="Helical" evidence="6">
    <location>
        <begin position="112"/>
        <end position="131"/>
    </location>
</feature>
<dbReference type="EMBL" id="LT598496">
    <property type="protein sequence ID" value="SBV29072.1"/>
    <property type="molecule type" value="Genomic_DNA"/>
</dbReference>
<feature type="transmembrane region" description="Helical" evidence="6">
    <location>
        <begin position="382"/>
        <end position="402"/>
    </location>
</feature>
<dbReference type="PATRIC" id="fig|307121.4.peg.4735"/>
<dbReference type="OrthoDB" id="5140599at2"/>
<feature type="transmembrane region" description="Helical" evidence="6">
    <location>
        <begin position="143"/>
        <end position="160"/>
    </location>
</feature>
<feature type="transmembrane region" description="Helical" evidence="6">
    <location>
        <begin position="358"/>
        <end position="376"/>
    </location>
</feature>
<evidence type="ECO:0000256" key="3">
    <source>
        <dbReference type="ARBA" id="ARBA00022692"/>
    </source>
</evidence>
<dbReference type="Proteomes" id="UP000199393">
    <property type="component" value="Chromosome I"/>
</dbReference>
<feature type="transmembrane region" description="Helical" evidence="6">
    <location>
        <begin position="328"/>
        <end position="346"/>
    </location>
</feature>
<evidence type="ECO:0000313" key="7">
    <source>
        <dbReference type="EMBL" id="SBV29072.1"/>
    </source>
</evidence>
<feature type="transmembrane region" description="Helical" evidence="6">
    <location>
        <begin position="289"/>
        <end position="316"/>
    </location>
</feature>
<dbReference type="InterPro" id="IPR050833">
    <property type="entry name" value="Poly_Biosynth_Transport"/>
</dbReference>
<feature type="transmembrane region" description="Helical" evidence="6">
    <location>
        <begin position="87"/>
        <end position="106"/>
    </location>
</feature>